<comment type="caution">
    <text evidence="9">The sequence shown here is derived from an EMBL/GenBank/DDBJ whole genome shotgun (WGS) entry which is preliminary data.</text>
</comment>
<dbReference type="Proteomes" id="UP001175353">
    <property type="component" value="Unassembled WGS sequence"/>
</dbReference>
<reference evidence="9" key="1">
    <citation type="submission" date="2023-06" db="EMBL/GenBank/DDBJ databases">
        <title>Black Yeasts Isolated from many extreme environments.</title>
        <authorList>
            <person name="Coleine C."/>
            <person name="Stajich J.E."/>
            <person name="Selbmann L."/>
        </authorList>
    </citation>
    <scope>NUCLEOTIDE SEQUENCE</scope>
    <source>
        <strain evidence="9">CCFEE 5200</strain>
    </source>
</reference>
<evidence type="ECO:0000256" key="3">
    <source>
        <dbReference type="ARBA" id="ARBA00022741"/>
    </source>
</evidence>
<proteinExistence type="predicted"/>
<organism evidence="9 10">
    <name type="scientific">Friedmanniomyces endolithicus</name>
    <dbReference type="NCBI Taxonomy" id="329885"/>
    <lineage>
        <taxon>Eukaryota</taxon>
        <taxon>Fungi</taxon>
        <taxon>Dikarya</taxon>
        <taxon>Ascomycota</taxon>
        <taxon>Pezizomycotina</taxon>
        <taxon>Dothideomycetes</taxon>
        <taxon>Dothideomycetidae</taxon>
        <taxon>Mycosphaerellales</taxon>
        <taxon>Teratosphaeriaceae</taxon>
        <taxon>Friedmanniomyces</taxon>
    </lineage>
</organism>
<keyword evidence="4" id="KW-0418">Kinase</keyword>
<dbReference type="EC" id="2.7.11.1" evidence="1"/>
<feature type="region of interest" description="Disordered" evidence="6">
    <location>
        <begin position="189"/>
        <end position="216"/>
    </location>
</feature>
<dbReference type="InterPro" id="IPR008271">
    <property type="entry name" value="Ser/Thr_kinase_AS"/>
</dbReference>
<evidence type="ECO:0000256" key="4">
    <source>
        <dbReference type="ARBA" id="ARBA00022777"/>
    </source>
</evidence>
<dbReference type="EMBL" id="JAUJLE010000046">
    <property type="protein sequence ID" value="KAK0997256.1"/>
    <property type="molecule type" value="Genomic_DNA"/>
</dbReference>
<feature type="compositionally biased region" description="Polar residues" evidence="6">
    <location>
        <begin position="104"/>
        <end position="114"/>
    </location>
</feature>
<dbReference type="PANTHER" id="PTHR43671">
    <property type="entry name" value="SERINE/THREONINE-PROTEIN KINASE NEK"/>
    <property type="match status" value="1"/>
</dbReference>
<feature type="compositionally biased region" description="Low complexity" evidence="6">
    <location>
        <begin position="189"/>
        <end position="199"/>
    </location>
</feature>
<evidence type="ECO:0000256" key="5">
    <source>
        <dbReference type="ARBA" id="ARBA00022840"/>
    </source>
</evidence>
<evidence type="ECO:0000313" key="10">
    <source>
        <dbReference type="Proteomes" id="UP001175353"/>
    </source>
</evidence>
<dbReference type="Pfam" id="PF00069">
    <property type="entry name" value="Pkinase"/>
    <property type="match status" value="1"/>
</dbReference>
<dbReference type="InterPro" id="IPR011009">
    <property type="entry name" value="Kinase-like_dom_sf"/>
</dbReference>
<dbReference type="PROSITE" id="PS00108">
    <property type="entry name" value="PROTEIN_KINASE_ST"/>
    <property type="match status" value="1"/>
</dbReference>
<dbReference type="PROSITE" id="PS50011">
    <property type="entry name" value="PROTEIN_KINASE_DOM"/>
    <property type="match status" value="1"/>
</dbReference>
<keyword evidence="10" id="KW-1185">Reference proteome</keyword>
<dbReference type="GO" id="GO:0004674">
    <property type="term" value="F:protein serine/threonine kinase activity"/>
    <property type="evidence" value="ECO:0007669"/>
    <property type="project" value="UniProtKB-EC"/>
</dbReference>
<evidence type="ECO:0000313" key="9">
    <source>
        <dbReference type="EMBL" id="KAK0997256.1"/>
    </source>
</evidence>
<keyword evidence="3" id="KW-0547">Nucleotide-binding</keyword>
<dbReference type="CDD" id="cd00180">
    <property type="entry name" value="PKc"/>
    <property type="match status" value="1"/>
</dbReference>
<accession>A0AAN6KRG4</accession>
<keyword evidence="5" id="KW-0067">ATP-binding</keyword>
<protein>
    <recommendedName>
        <fullName evidence="1">non-specific serine/threonine protein kinase</fullName>
        <ecNumber evidence="1">2.7.11.1</ecNumber>
    </recommendedName>
</protein>
<dbReference type="PANTHER" id="PTHR43671:SF13">
    <property type="entry name" value="SERINE_THREONINE-PROTEIN KINASE NEK2"/>
    <property type="match status" value="1"/>
</dbReference>
<gene>
    <name evidence="9" type="ORF">LTR91_006695</name>
</gene>
<keyword evidence="7" id="KW-0472">Membrane</keyword>
<evidence type="ECO:0000256" key="1">
    <source>
        <dbReference type="ARBA" id="ARBA00012513"/>
    </source>
</evidence>
<feature type="region of interest" description="Disordered" evidence="6">
    <location>
        <begin position="552"/>
        <end position="571"/>
    </location>
</feature>
<feature type="region of interest" description="Disordered" evidence="6">
    <location>
        <begin position="89"/>
        <end position="117"/>
    </location>
</feature>
<dbReference type="GO" id="GO:0005524">
    <property type="term" value="F:ATP binding"/>
    <property type="evidence" value="ECO:0007669"/>
    <property type="project" value="UniProtKB-KW"/>
</dbReference>
<feature type="transmembrane region" description="Helical" evidence="7">
    <location>
        <begin position="58"/>
        <end position="81"/>
    </location>
</feature>
<dbReference type="SMART" id="SM00220">
    <property type="entry name" value="S_TKc"/>
    <property type="match status" value="1"/>
</dbReference>
<name>A0AAN6KRG4_9PEZI</name>
<evidence type="ECO:0000256" key="6">
    <source>
        <dbReference type="SAM" id="MobiDB-lite"/>
    </source>
</evidence>
<evidence type="ECO:0000256" key="7">
    <source>
        <dbReference type="SAM" id="Phobius"/>
    </source>
</evidence>
<keyword evidence="7" id="KW-0812">Transmembrane</keyword>
<dbReference type="InterPro" id="IPR050660">
    <property type="entry name" value="NEK_Ser/Thr_kinase"/>
</dbReference>
<dbReference type="SUPFAM" id="SSF56112">
    <property type="entry name" value="Protein kinase-like (PK-like)"/>
    <property type="match status" value="1"/>
</dbReference>
<feature type="domain" description="Protein kinase" evidence="8">
    <location>
        <begin position="222"/>
        <end position="517"/>
    </location>
</feature>
<dbReference type="Gene3D" id="3.30.200.20">
    <property type="entry name" value="Phosphorylase Kinase, domain 1"/>
    <property type="match status" value="1"/>
</dbReference>
<keyword evidence="7" id="KW-1133">Transmembrane helix</keyword>
<dbReference type="AlphaFoldDB" id="A0AAN6KRG4"/>
<dbReference type="Gene3D" id="1.10.510.10">
    <property type="entry name" value="Transferase(Phosphotransferase) domain 1"/>
    <property type="match status" value="1"/>
</dbReference>
<evidence type="ECO:0000256" key="2">
    <source>
        <dbReference type="ARBA" id="ARBA00022679"/>
    </source>
</evidence>
<keyword evidence="2" id="KW-0808">Transferase</keyword>
<sequence>MVTTEFGLVVRRYHRLINHYHFTTQPPSLLRVVTPHLTSALRQALRPKLKTVAPATTVSMLSIVLIIGLAISFFSAVFTLAQKLSHFNSRRSSTRTQDARPRQPSASPKASQSWLRPASKQASLAHVDLETGVSRDYQTFDNSSKVLPSSLMNLHGTRPSTSSRQFSSMSLGRLLCSASSPFDLKVDSSEGSSYVGTSSPPQSLLLDCPSSSTSQDEANSEYKTLHTFGKSGEGEVKVVKQSATGKLFVVKIVRLKRRAAGGYRISNEASMLTYHLDQHPNIILCHDSDIEECPASPWKCHMLLEYCSGGDLANFCAHWQILRATRLQHVPELFLMHFIVSMANALQYLHLGAPDRDPIIHRDIKPANLFLRWSSDSEPYGLPDIVLSDFGFAVFEADSVGVCGTPGYLPPETKTVWEMRDLPDVSSETYEAVRNQQWMTSASDMYTFGATLHDLVFLDGFDNRRNSYEAADVTAAFADEGLYLRSPWLLRILNDSLAGDPVVRMSTTELVRVAAGLKDVMARMGEAGVRMPENSWPAPLLFEEGSSVAASQKPKDMMRPGHKSLSLRRPGPNFSIGERQTLWTTGI</sequence>
<dbReference type="InterPro" id="IPR000719">
    <property type="entry name" value="Prot_kinase_dom"/>
</dbReference>
<evidence type="ECO:0000259" key="8">
    <source>
        <dbReference type="PROSITE" id="PS50011"/>
    </source>
</evidence>